<evidence type="ECO:0000313" key="2">
    <source>
        <dbReference type="Proteomes" id="UP000095751"/>
    </source>
</evidence>
<dbReference type="InParanoid" id="A0A1E7FCI2"/>
<keyword evidence="2" id="KW-1185">Reference proteome</keyword>
<proteinExistence type="predicted"/>
<sequence length="228" mass="25635">MIFYYWTSYALVDLFHKIKERKGFEKTVFNKNLPTMVVAKAAKATKANKSKASAKHSKSSYSGGASQCLLDVIATLMTEPKFSSSSFIPREKIDAYMKLQGISGASTIRKAVAKSKKDDLIVVEGKTVALTEKGMNNSNRLAHMSSNSNEEYQKKKIDDAKLNTKMRMLLDYLKDGKAYSKTELLTELDMTANSTWRNMIAKLKNEGFIKIKTTLIELSDEMFPLGRE</sequence>
<dbReference type="KEGG" id="fcy:FRACYDRAFT_240555"/>
<dbReference type="AlphaFoldDB" id="A0A1E7FCI2"/>
<reference evidence="1 2" key="1">
    <citation type="submission" date="2016-09" db="EMBL/GenBank/DDBJ databases">
        <title>Extensive genetic diversity and differential bi-allelic expression allows diatom success in the polar Southern Ocean.</title>
        <authorList>
            <consortium name="DOE Joint Genome Institute"/>
            <person name="Mock T."/>
            <person name="Otillar R.P."/>
            <person name="Strauss J."/>
            <person name="Dupont C."/>
            <person name="Frickenhaus S."/>
            <person name="Maumus F."/>
            <person name="Mcmullan M."/>
            <person name="Sanges R."/>
            <person name="Schmutz J."/>
            <person name="Toseland A."/>
            <person name="Valas R."/>
            <person name="Veluchamy A."/>
            <person name="Ward B.J."/>
            <person name="Allen A."/>
            <person name="Barry K."/>
            <person name="Falciatore A."/>
            <person name="Ferrante M."/>
            <person name="Fortunato A.E."/>
            <person name="Gloeckner G."/>
            <person name="Gruber A."/>
            <person name="Hipkin R."/>
            <person name="Janech M."/>
            <person name="Kroth P."/>
            <person name="Leese F."/>
            <person name="Lindquist E."/>
            <person name="Lyon B.R."/>
            <person name="Martin J."/>
            <person name="Mayer C."/>
            <person name="Parker M."/>
            <person name="Quesneville H."/>
            <person name="Raymond J."/>
            <person name="Uhlig C."/>
            <person name="Valentin K.U."/>
            <person name="Worden A.Z."/>
            <person name="Armbrust E.V."/>
            <person name="Bowler C."/>
            <person name="Green B."/>
            <person name="Moulton V."/>
            <person name="Van Oosterhout C."/>
            <person name="Grigoriev I."/>
        </authorList>
    </citation>
    <scope>NUCLEOTIDE SEQUENCE [LARGE SCALE GENOMIC DNA]</scope>
    <source>
        <strain evidence="1 2">CCMP1102</strain>
    </source>
</reference>
<organism evidence="1 2">
    <name type="scientific">Fragilariopsis cylindrus CCMP1102</name>
    <dbReference type="NCBI Taxonomy" id="635003"/>
    <lineage>
        <taxon>Eukaryota</taxon>
        <taxon>Sar</taxon>
        <taxon>Stramenopiles</taxon>
        <taxon>Ochrophyta</taxon>
        <taxon>Bacillariophyta</taxon>
        <taxon>Bacillariophyceae</taxon>
        <taxon>Bacillariophycidae</taxon>
        <taxon>Bacillariales</taxon>
        <taxon>Bacillariaceae</taxon>
        <taxon>Fragilariopsis</taxon>
    </lineage>
</organism>
<protein>
    <submittedName>
        <fullName evidence="1">Uncharacterized protein</fullName>
    </submittedName>
</protein>
<dbReference type="Proteomes" id="UP000095751">
    <property type="component" value="Unassembled WGS sequence"/>
</dbReference>
<name>A0A1E7FCI2_9STRA</name>
<accession>A0A1E7FCI2</accession>
<evidence type="ECO:0000313" key="1">
    <source>
        <dbReference type="EMBL" id="OEU15859.1"/>
    </source>
</evidence>
<gene>
    <name evidence="1" type="ORF">FRACYDRAFT_240555</name>
</gene>
<dbReference type="EMBL" id="KV784359">
    <property type="protein sequence ID" value="OEU15859.1"/>
    <property type="molecule type" value="Genomic_DNA"/>
</dbReference>